<feature type="domain" description="Tetrapyrrole methylase" evidence="7">
    <location>
        <begin position="16"/>
        <end position="229"/>
    </location>
</feature>
<evidence type="ECO:0000256" key="3">
    <source>
        <dbReference type="ARBA" id="ARBA00022679"/>
    </source>
</evidence>
<protein>
    <recommendedName>
        <fullName evidence="1">uroporphyrinogen-III C-methyltransferase</fullName>
        <ecNumber evidence="1">2.1.1.107</ecNumber>
    </recommendedName>
</protein>
<dbReference type="GO" id="GO:0032259">
    <property type="term" value="P:methylation"/>
    <property type="evidence" value="ECO:0007669"/>
    <property type="project" value="UniProtKB-KW"/>
</dbReference>
<dbReference type="FunFam" id="3.40.1010.10:FF:000001">
    <property type="entry name" value="Siroheme synthase"/>
    <property type="match status" value="1"/>
</dbReference>
<evidence type="ECO:0000256" key="2">
    <source>
        <dbReference type="ARBA" id="ARBA00022603"/>
    </source>
</evidence>
<dbReference type="FunFam" id="3.30.950.10:FF:000001">
    <property type="entry name" value="Siroheme synthase"/>
    <property type="match status" value="1"/>
</dbReference>
<dbReference type="InterPro" id="IPR014776">
    <property type="entry name" value="4pyrrole_Mease_sub2"/>
</dbReference>
<dbReference type="InterPro" id="IPR000878">
    <property type="entry name" value="4pyrrol_Mease"/>
</dbReference>
<dbReference type="EC" id="2.1.1.107" evidence="1"/>
<dbReference type="InterPro" id="IPR003043">
    <property type="entry name" value="Uropor_MeTrfase_CS"/>
</dbReference>
<sequence length="278" mass="29354">MSEKLEQPGAPLERGKVYLVGAGPGAPDLITVKGLRCLRAADVVIYDRLVAPGLLTEVRPGAELIFAGKRPGCHQLPQAEINRLLIEQARRGRLVVRLKGGDPFVFGRGGEEAEALAQAGIPFEVVPGVSAALAVPAYAGVPVTHRGLASLVTIVTGHKERGTEASAVDWRTLARVRGTLVILMGVRTLPQIVAELQAGGLSADTPALVIEWGTLPQQRAVTGRLAEIAERAAETGIRAPAVIVVGEVVRLREVLAWFQDEGTAPLAADDPYAIMADE</sequence>
<comment type="similarity">
    <text evidence="6">Belongs to the precorrin methyltransferase family.</text>
</comment>
<dbReference type="NCBIfam" id="TIGR01469">
    <property type="entry name" value="cobA_cysG_Cterm"/>
    <property type="match status" value="1"/>
</dbReference>
<gene>
    <name evidence="8" type="ORF">A4R35_22600</name>
</gene>
<proteinExistence type="inferred from homology"/>
<accession>A0A328VKB8</accession>
<dbReference type="NCBIfam" id="NF004790">
    <property type="entry name" value="PRK06136.1"/>
    <property type="match status" value="1"/>
</dbReference>
<evidence type="ECO:0000259" key="7">
    <source>
        <dbReference type="Pfam" id="PF00590"/>
    </source>
</evidence>
<evidence type="ECO:0000313" key="8">
    <source>
        <dbReference type="EMBL" id="RAQ98348.1"/>
    </source>
</evidence>
<dbReference type="InterPro" id="IPR014777">
    <property type="entry name" value="4pyrrole_Mease_sub1"/>
</dbReference>
<dbReference type="PROSITE" id="PS00839">
    <property type="entry name" value="SUMT_1"/>
    <property type="match status" value="1"/>
</dbReference>
<keyword evidence="5" id="KW-0627">Porphyrin biosynthesis</keyword>
<dbReference type="CDD" id="cd11642">
    <property type="entry name" value="SUMT"/>
    <property type="match status" value="1"/>
</dbReference>
<evidence type="ECO:0000313" key="9">
    <source>
        <dbReference type="Proteomes" id="UP000248706"/>
    </source>
</evidence>
<keyword evidence="3 6" id="KW-0808">Transferase</keyword>
<evidence type="ECO:0000256" key="5">
    <source>
        <dbReference type="ARBA" id="ARBA00023244"/>
    </source>
</evidence>
<evidence type="ECO:0000256" key="4">
    <source>
        <dbReference type="ARBA" id="ARBA00022691"/>
    </source>
</evidence>
<dbReference type="SUPFAM" id="SSF53790">
    <property type="entry name" value="Tetrapyrrole methylase"/>
    <property type="match status" value="1"/>
</dbReference>
<dbReference type="OrthoDB" id="9815856at2"/>
<dbReference type="Gene3D" id="3.40.1010.10">
    <property type="entry name" value="Cobalt-precorrin-4 Transmethylase, Domain 1"/>
    <property type="match status" value="1"/>
</dbReference>
<dbReference type="Gene3D" id="3.30.950.10">
    <property type="entry name" value="Methyltransferase, Cobalt-precorrin-4 Transmethylase, Domain 2"/>
    <property type="match status" value="1"/>
</dbReference>
<dbReference type="InterPro" id="IPR050161">
    <property type="entry name" value="Siro_Cobalamin_biosynth"/>
</dbReference>
<name>A0A328VKB8_9CHLR</name>
<dbReference type="GO" id="GO:0019354">
    <property type="term" value="P:siroheme biosynthetic process"/>
    <property type="evidence" value="ECO:0007669"/>
    <property type="project" value="InterPro"/>
</dbReference>
<organism evidence="8 9">
    <name type="scientific">Thermogemmatispora tikiterensis</name>
    <dbReference type="NCBI Taxonomy" id="1825093"/>
    <lineage>
        <taxon>Bacteria</taxon>
        <taxon>Bacillati</taxon>
        <taxon>Chloroflexota</taxon>
        <taxon>Ktedonobacteria</taxon>
        <taxon>Thermogemmatisporales</taxon>
        <taxon>Thermogemmatisporaceae</taxon>
        <taxon>Thermogemmatispora</taxon>
    </lineage>
</organism>
<dbReference type="Pfam" id="PF00590">
    <property type="entry name" value="TP_methylase"/>
    <property type="match status" value="1"/>
</dbReference>
<dbReference type="InterPro" id="IPR006366">
    <property type="entry name" value="CobA/CysG_C"/>
</dbReference>
<keyword evidence="9" id="KW-1185">Reference proteome</keyword>
<dbReference type="PANTHER" id="PTHR45790">
    <property type="entry name" value="SIROHEME SYNTHASE-RELATED"/>
    <property type="match status" value="1"/>
</dbReference>
<evidence type="ECO:0000256" key="1">
    <source>
        <dbReference type="ARBA" id="ARBA00012162"/>
    </source>
</evidence>
<dbReference type="PANTHER" id="PTHR45790:SF3">
    <property type="entry name" value="S-ADENOSYL-L-METHIONINE-DEPENDENT UROPORPHYRINOGEN III METHYLTRANSFERASE, CHLOROPLASTIC"/>
    <property type="match status" value="1"/>
</dbReference>
<dbReference type="EMBL" id="MCIF01000002">
    <property type="protein sequence ID" value="RAQ98348.1"/>
    <property type="molecule type" value="Genomic_DNA"/>
</dbReference>
<keyword evidence="2 6" id="KW-0489">Methyltransferase</keyword>
<keyword evidence="4" id="KW-0949">S-adenosyl-L-methionine</keyword>
<reference evidence="8 9" key="1">
    <citation type="submission" date="2016-08" db="EMBL/GenBank/DDBJ databases">
        <title>Analysis of Carbohydrate Active Enzymes in Thermogemmatispora T81 Reveals Carbohydrate Degradation Ability.</title>
        <authorList>
            <person name="Tomazini A."/>
            <person name="Lal S."/>
            <person name="Stott M."/>
            <person name="Henrissat B."/>
            <person name="Polikarpov I."/>
            <person name="Sparling R."/>
            <person name="Levin D.B."/>
        </authorList>
    </citation>
    <scope>NUCLEOTIDE SEQUENCE [LARGE SCALE GENOMIC DNA]</scope>
    <source>
        <strain evidence="8 9">T81</strain>
    </source>
</reference>
<dbReference type="GO" id="GO:0004851">
    <property type="term" value="F:uroporphyrin-III C-methyltransferase activity"/>
    <property type="evidence" value="ECO:0007669"/>
    <property type="project" value="UniProtKB-EC"/>
</dbReference>
<comment type="caution">
    <text evidence="8">The sequence shown here is derived from an EMBL/GenBank/DDBJ whole genome shotgun (WGS) entry which is preliminary data.</text>
</comment>
<dbReference type="PROSITE" id="PS00840">
    <property type="entry name" value="SUMT_2"/>
    <property type="match status" value="1"/>
</dbReference>
<dbReference type="AlphaFoldDB" id="A0A328VKB8"/>
<dbReference type="RefSeq" id="WP_112433565.1">
    <property type="nucleotide sequence ID" value="NZ_MCIF01000002.1"/>
</dbReference>
<dbReference type="InterPro" id="IPR035996">
    <property type="entry name" value="4pyrrol_Methylase_sf"/>
</dbReference>
<dbReference type="Proteomes" id="UP000248706">
    <property type="component" value="Unassembled WGS sequence"/>
</dbReference>
<evidence type="ECO:0000256" key="6">
    <source>
        <dbReference type="RuleBase" id="RU003960"/>
    </source>
</evidence>